<keyword evidence="3" id="KW-1185">Reference proteome</keyword>
<sequence length="212" mass="23595">MRKILICFVLFCLPSWVVADPFSGFGGSIYYSKSSMDVEGFRRFTNPAYGTNGQLMGSADGGNPGFRLGYMWHNESPDWSYVLSLKNENIDSTASVQPDLRVTAGSYTAVEAQFGKVRNNGFLYLLVEYGKLDLKAEEISGTFNIPDRELGVFGLGLGYAHRVGKNTSIHVEWVTRIVEDFEVEYIASSVSVATDRFDIDLSSLNIGLTYRF</sequence>
<dbReference type="InterPro" id="IPR011250">
    <property type="entry name" value="OMP/PagP_B-barrel"/>
</dbReference>
<organism evidence="2 3">
    <name type="scientific">Marinospirillum alkaliphilum DSM 21637</name>
    <dbReference type="NCBI Taxonomy" id="1122209"/>
    <lineage>
        <taxon>Bacteria</taxon>
        <taxon>Pseudomonadati</taxon>
        <taxon>Pseudomonadota</taxon>
        <taxon>Gammaproteobacteria</taxon>
        <taxon>Oceanospirillales</taxon>
        <taxon>Oceanospirillaceae</taxon>
        <taxon>Marinospirillum</taxon>
    </lineage>
</organism>
<evidence type="ECO:0000256" key="1">
    <source>
        <dbReference type="SAM" id="SignalP"/>
    </source>
</evidence>
<evidence type="ECO:0000313" key="2">
    <source>
        <dbReference type="EMBL" id="SFX31423.1"/>
    </source>
</evidence>
<dbReference type="Proteomes" id="UP000182350">
    <property type="component" value="Unassembled WGS sequence"/>
</dbReference>
<evidence type="ECO:0000313" key="3">
    <source>
        <dbReference type="Proteomes" id="UP000182350"/>
    </source>
</evidence>
<reference evidence="2 3" key="1">
    <citation type="submission" date="2016-11" db="EMBL/GenBank/DDBJ databases">
        <authorList>
            <person name="Jaros S."/>
            <person name="Januszkiewicz K."/>
            <person name="Wedrychowicz H."/>
        </authorList>
    </citation>
    <scope>NUCLEOTIDE SEQUENCE [LARGE SCALE GENOMIC DNA]</scope>
    <source>
        <strain evidence="2 3">DSM 21637</strain>
    </source>
</reference>
<dbReference type="RefSeq" id="WP_072325470.1">
    <property type="nucleotide sequence ID" value="NZ_FPJW01000003.1"/>
</dbReference>
<protein>
    <submittedName>
        <fullName evidence="2">Outer membrane protein beta-barrel domain-containing protein</fullName>
    </submittedName>
</protein>
<keyword evidence="1" id="KW-0732">Signal</keyword>
<dbReference type="EMBL" id="FPJW01000003">
    <property type="protein sequence ID" value="SFX31423.1"/>
    <property type="molecule type" value="Genomic_DNA"/>
</dbReference>
<dbReference type="SUPFAM" id="SSF56925">
    <property type="entry name" value="OMPA-like"/>
    <property type="match status" value="1"/>
</dbReference>
<dbReference type="AlphaFoldDB" id="A0A1K1W2L3"/>
<gene>
    <name evidence="2" type="ORF">SAMN02745752_01232</name>
</gene>
<feature type="signal peptide" evidence="1">
    <location>
        <begin position="1"/>
        <end position="19"/>
    </location>
</feature>
<name>A0A1K1W2L3_9GAMM</name>
<feature type="chain" id="PRO_5013221887" evidence="1">
    <location>
        <begin position="20"/>
        <end position="212"/>
    </location>
</feature>
<accession>A0A1K1W2L3</accession>
<proteinExistence type="predicted"/>